<sequence>MILDLLYLSADEAPDPDFSIENFVFEELPVDKNDTQLLADPQSEYGKSTKKSKEEFVTWLKARTKKAAIEIINLMENTGNSPGLNVVRYQLIKSSTSSAANYRAACRARSVKEFYAKMCIVVEETDETVFWLEILNDSKIKVDKSTISKLQKEWTEILKIMAKAKHNAYPATKR</sequence>
<reference evidence="2" key="1">
    <citation type="submission" date="2016-10" db="EMBL/GenBank/DDBJ databases">
        <authorList>
            <person name="Varghese N."/>
            <person name="Submissions S."/>
        </authorList>
    </citation>
    <scope>NUCLEOTIDE SEQUENCE [LARGE SCALE GENOMIC DNA]</scope>
    <source>
        <strain evidence="2">DSM 24740</strain>
    </source>
</reference>
<dbReference type="OrthoDB" id="285993at2"/>
<dbReference type="EMBL" id="FOFB01000001">
    <property type="protein sequence ID" value="SEP59281.1"/>
    <property type="molecule type" value="Genomic_DNA"/>
</dbReference>
<evidence type="ECO:0000313" key="1">
    <source>
        <dbReference type="EMBL" id="SEP59281.1"/>
    </source>
</evidence>
<dbReference type="InterPro" id="IPR036583">
    <property type="entry name" value="23S_rRNA_IVS_sf"/>
</dbReference>
<organism evidence="1 2">
    <name type="scientific">Neolewinella agarilytica</name>
    <dbReference type="NCBI Taxonomy" id="478744"/>
    <lineage>
        <taxon>Bacteria</taxon>
        <taxon>Pseudomonadati</taxon>
        <taxon>Bacteroidota</taxon>
        <taxon>Saprospiria</taxon>
        <taxon>Saprospirales</taxon>
        <taxon>Lewinellaceae</taxon>
        <taxon>Neolewinella</taxon>
    </lineage>
</organism>
<dbReference type="STRING" id="478744.SAMN05444359_101172"/>
<accession>A0A1H8Z4L7</accession>
<proteinExistence type="predicted"/>
<gene>
    <name evidence="1" type="ORF">SAMN05444359_101172</name>
</gene>
<dbReference type="Gene3D" id="1.20.1440.60">
    <property type="entry name" value="23S rRNA-intervening sequence"/>
    <property type="match status" value="1"/>
</dbReference>
<keyword evidence="2" id="KW-1185">Reference proteome</keyword>
<name>A0A1H8Z4L7_9BACT</name>
<dbReference type="AlphaFoldDB" id="A0A1H8Z4L7"/>
<dbReference type="NCBIfam" id="TIGR02436">
    <property type="entry name" value="four helix bundle protein"/>
    <property type="match status" value="1"/>
</dbReference>
<dbReference type="Proteomes" id="UP000199021">
    <property type="component" value="Unassembled WGS sequence"/>
</dbReference>
<dbReference type="InterPro" id="IPR012657">
    <property type="entry name" value="23S_rRNA-intervening_sequence"/>
</dbReference>
<dbReference type="InParanoid" id="A0A1H8Z4L7"/>
<evidence type="ECO:0000313" key="2">
    <source>
        <dbReference type="Proteomes" id="UP000199021"/>
    </source>
</evidence>
<dbReference type="Pfam" id="PF05635">
    <property type="entry name" value="23S_rRNA_IVP"/>
    <property type="match status" value="1"/>
</dbReference>
<dbReference type="SUPFAM" id="SSF158446">
    <property type="entry name" value="IVS-encoded protein-like"/>
    <property type="match status" value="1"/>
</dbReference>
<protein>
    <submittedName>
        <fullName evidence="1">Four helix bundle protein</fullName>
    </submittedName>
</protein>